<comment type="caution">
    <text evidence="3">The sequence shown here is derived from an EMBL/GenBank/DDBJ whole genome shotgun (WGS) entry which is preliminary data.</text>
</comment>
<dbReference type="AlphaFoldDB" id="A0A3P3RHA1"/>
<reference evidence="3 4" key="1">
    <citation type="submission" date="2018-11" db="EMBL/GenBank/DDBJ databases">
        <title>Taxonoimc description of Halomarina strain SPP-AMP-1.</title>
        <authorList>
            <person name="Pal Y."/>
            <person name="Srinivasana K."/>
            <person name="Verma A."/>
            <person name="Kumar P."/>
        </authorList>
    </citation>
    <scope>NUCLEOTIDE SEQUENCE [LARGE SCALE GENOMIC DNA]</scope>
    <source>
        <strain evidence="3 4">SPP-AMP-1</strain>
    </source>
</reference>
<keyword evidence="1" id="KW-0560">Oxidoreductase</keyword>
<dbReference type="Gene3D" id="3.20.20.100">
    <property type="entry name" value="NADP-dependent oxidoreductase domain"/>
    <property type="match status" value="1"/>
</dbReference>
<proteinExistence type="predicted"/>
<dbReference type="EMBL" id="RRCH01000009">
    <property type="protein sequence ID" value="RRJ32338.1"/>
    <property type="molecule type" value="Genomic_DNA"/>
</dbReference>
<accession>A0A3P3RHA1</accession>
<evidence type="ECO:0000259" key="2">
    <source>
        <dbReference type="Pfam" id="PF00248"/>
    </source>
</evidence>
<dbReference type="InterPro" id="IPR050523">
    <property type="entry name" value="AKR_Detox_Biosynth"/>
</dbReference>
<organism evidence="3 4">
    <name type="scientific">Halocatena pleomorpha</name>
    <dbReference type="NCBI Taxonomy" id="1785090"/>
    <lineage>
        <taxon>Archaea</taxon>
        <taxon>Methanobacteriati</taxon>
        <taxon>Methanobacteriota</taxon>
        <taxon>Stenosarchaea group</taxon>
        <taxon>Halobacteria</taxon>
        <taxon>Halobacteriales</taxon>
        <taxon>Natronomonadaceae</taxon>
        <taxon>Halocatena</taxon>
    </lineage>
</organism>
<gene>
    <name evidence="3" type="ORF">EIK79_04925</name>
</gene>
<dbReference type="InterPro" id="IPR036812">
    <property type="entry name" value="NAD(P)_OxRdtase_dom_sf"/>
</dbReference>
<dbReference type="GO" id="GO:0016491">
    <property type="term" value="F:oxidoreductase activity"/>
    <property type="evidence" value="ECO:0007669"/>
    <property type="project" value="UniProtKB-KW"/>
</dbReference>
<dbReference type="Proteomes" id="UP000282322">
    <property type="component" value="Unassembled WGS sequence"/>
</dbReference>
<dbReference type="PANTHER" id="PTHR43364:SF4">
    <property type="entry name" value="NAD(P)-LINKED OXIDOREDUCTASE SUPERFAMILY PROTEIN"/>
    <property type="match status" value="1"/>
</dbReference>
<evidence type="ECO:0000256" key="1">
    <source>
        <dbReference type="ARBA" id="ARBA00023002"/>
    </source>
</evidence>
<dbReference type="InterPro" id="IPR023210">
    <property type="entry name" value="NADP_OxRdtase_dom"/>
</dbReference>
<dbReference type="RefSeq" id="WP_124954021.1">
    <property type="nucleotide sequence ID" value="NZ_RRCH01000009.1"/>
</dbReference>
<sequence length="327" mass="37093">METVSLGQTGTTVSALSFGTWRFGRETDAGTVEVDRERAHELLDLYAEHGGNFIDTADMYGDGKSEQWIGDWLEARDREQFVIASKVYWPTRENDPNGQGLSRKHLRRQIDRILDRLGTDYLDVLYTHRFDEQTPPEEFMRTLNGFVRDGKVNYLGTSTFEPQAWRVVEANEIADKRGYEPFTIAQPRYNLINREVEPSYLDMCERYGIECCPWSPLAGGFLTGKYRRGDRVPEQTRGAQSDQFADRYLTDENFEALDVVTEVADELNATPAQVSLAWLCDHPQVCAPIVGARTTDQLTENLSAAELSLSQDQFDRLAKAKATPSLV</sequence>
<keyword evidence="4" id="KW-1185">Reference proteome</keyword>
<dbReference type="PANTHER" id="PTHR43364">
    <property type="entry name" value="NADH-SPECIFIC METHYLGLYOXAL REDUCTASE-RELATED"/>
    <property type="match status" value="1"/>
</dbReference>
<dbReference type="Pfam" id="PF00248">
    <property type="entry name" value="Aldo_ket_red"/>
    <property type="match status" value="1"/>
</dbReference>
<dbReference type="GO" id="GO:0005829">
    <property type="term" value="C:cytosol"/>
    <property type="evidence" value="ECO:0007669"/>
    <property type="project" value="UniProtKB-ARBA"/>
</dbReference>
<dbReference type="OrthoDB" id="7236at2157"/>
<name>A0A3P3RHA1_9EURY</name>
<dbReference type="SUPFAM" id="SSF51430">
    <property type="entry name" value="NAD(P)-linked oxidoreductase"/>
    <property type="match status" value="1"/>
</dbReference>
<feature type="domain" description="NADP-dependent oxidoreductase" evidence="2">
    <location>
        <begin position="16"/>
        <end position="320"/>
    </location>
</feature>
<dbReference type="FunFam" id="3.20.20.100:FF:000004">
    <property type="entry name" value="Oxidoreductase, aldo/keto reductase"/>
    <property type="match status" value="1"/>
</dbReference>
<evidence type="ECO:0000313" key="3">
    <source>
        <dbReference type="EMBL" id="RRJ32338.1"/>
    </source>
</evidence>
<protein>
    <submittedName>
        <fullName evidence="3">Aldo/keto reductase</fullName>
    </submittedName>
</protein>
<evidence type="ECO:0000313" key="4">
    <source>
        <dbReference type="Proteomes" id="UP000282322"/>
    </source>
</evidence>
<dbReference type="CDD" id="cd19081">
    <property type="entry name" value="AKR_AKR9C1"/>
    <property type="match status" value="1"/>
</dbReference>